<name>A0A9D3YNR6_DREPO</name>
<sequence>MLSREVFAFVTERLIQCNIDLDNIGIVLIGDPAQILPIAAEPLWKRSFIHA</sequence>
<keyword evidence="2" id="KW-1185">Reference proteome</keyword>
<dbReference type="AlphaFoldDB" id="A0A9D3YNR6"/>
<gene>
    <name evidence="1" type="ORF">DPMN_078407</name>
</gene>
<reference evidence="1" key="2">
    <citation type="submission" date="2020-11" db="EMBL/GenBank/DDBJ databases">
        <authorList>
            <person name="McCartney M.A."/>
            <person name="Auch B."/>
            <person name="Kono T."/>
            <person name="Mallez S."/>
            <person name="Becker A."/>
            <person name="Gohl D.M."/>
            <person name="Silverstein K.A.T."/>
            <person name="Koren S."/>
            <person name="Bechman K.B."/>
            <person name="Herman A."/>
            <person name="Abrahante J.E."/>
            <person name="Garbe J."/>
        </authorList>
    </citation>
    <scope>NUCLEOTIDE SEQUENCE</scope>
    <source>
        <strain evidence="1">Duluth1</strain>
        <tissue evidence="1">Whole animal</tissue>
    </source>
</reference>
<evidence type="ECO:0000313" key="2">
    <source>
        <dbReference type="Proteomes" id="UP000828390"/>
    </source>
</evidence>
<reference evidence="1" key="1">
    <citation type="journal article" date="2019" name="bioRxiv">
        <title>The Genome of the Zebra Mussel, Dreissena polymorpha: A Resource for Invasive Species Research.</title>
        <authorList>
            <person name="McCartney M.A."/>
            <person name="Auch B."/>
            <person name="Kono T."/>
            <person name="Mallez S."/>
            <person name="Zhang Y."/>
            <person name="Obille A."/>
            <person name="Becker A."/>
            <person name="Abrahante J.E."/>
            <person name="Garbe J."/>
            <person name="Badalamenti J.P."/>
            <person name="Herman A."/>
            <person name="Mangelson H."/>
            <person name="Liachko I."/>
            <person name="Sullivan S."/>
            <person name="Sone E.D."/>
            <person name="Koren S."/>
            <person name="Silverstein K.A.T."/>
            <person name="Beckman K.B."/>
            <person name="Gohl D.M."/>
        </authorList>
    </citation>
    <scope>NUCLEOTIDE SEQUENCE</scope>
    <source>
        <strain evidence="1">Duluth1</strain>
        <tissue evidence="1">Whole animal</tissue>
    </source>
</reference>
<accession>A0A9D3YNR6</accession>
<protein>
    <submittedName>
        <fullName evidence="1">Uncharacterized protein</fullName>
    </submittedName>
</protein>
<dbReference type="Proteomes" id="UP000828390">
    <property type="component" value="Unassembled WGS sequence"/>
</dbReference>
<organism evidence="1 2">
    <name type="scientific">Dreissena polymorpha</name>
    <name type="common">Zebra mussel</name>
    <name type="synonym">Mytilus polymorpha</name>
    <dbReference type="NCBI Taxonomy" id="45954"/>
    <lineage>
        <taxon>Eukaryota</taxon>
        <taxon>Metazoa</taxon>
        <taxon>Spiralia</taxon>
        <taxon>Lophotrochozoa</taxon>
        <taxon>Mollusca</taxon>
        <taxon>Bivalvia</taxon>
        <taxon>Autobranchia</taxon>
        <taxon>Heteroconchia</taxon>
        <taxon>Euheterodonta</taxon>
        <taxon>Imparidentia</taxon>
        <taxon>Neoheterodontei</taxon>
        <taxon>Myida</taxon>
        <taxon>Dreissenoidea</taxon>
        <taxon>Dreissenidae</taxon>
        <taxon>Dreissena</taxon>
    </lineage>
</organism>
<evidence type="ECO:0000313" key="1">
    <source>
        <dbReference type="EMBL" id="KAH3703371.1"/>
    </source>
</evidence>
<comment type="caution">
    <text evidence="1">The sequence shown here is derived from an EMBL/GenBank/DDBJ whole genome shotgun (WGS) entry which is preliminary data.</text>
</comment>
<proteinExistence type="predicted"/>
<dbReference type="EMBL" id="JAIWYP010000015">
    <property type="protein sequence ID" value="KAH3703371.1"/>
    <property type="molecule type" value="Genomic_DNA"/>
</dbReference>